<feature type="transmembrane region" description="Helical" evidence="2">
    <location>
        <begin position="701"/>
        <end position="726"/>
    </location>
</feature>
<proteinExistence type="predicted"/>
<feature type="compositionally biased region" description="Polar residues" evidence="1">
    <location>
        <begin position="148"/>
        <end position="161"/>
    </location>
</feature>
<dbReference type="Pfam" id="PF01544">
    <property type="entry name" value="CorA"/>
    <property type="match status" value="1"/>
</dbReference>
<dbReference type="PANTHER" id="PTHR21535:SF90">
    <property type="entry name" value="CORA METAL ION TRANSPORTER"/>
    <property type="match status" value="1"/>
</dbReference>
<dbReference type="InterPro" id="IPR044089">
    <property type="entry name" value="Alr1-like"/>
</dbReference>
<comment type="caution">
    <text evidence="3">The sequence shown here is derived from an EMBL/GenBank/DDBJ whole genome shotgun (WGS) entry which is preliminary data.</text>
</comment>
<dbReference type="InParanoid" id="G4T7Z8"/>
<dbReference type="STRING" id="1109443.G4T7Z8"/>
<dbReference type="eggNOG" id="ENOG502RX8H">
    <property type="taxonomic scope" value="Eukaryota"/>
</dbReference>
<dbReference type="PANTHER" id="PTHR21535">
    <property type="entry name" value="MAGNESIUM AND COBALT TRANSPORT PROTEIN/MITOCHONDRIAL IMPORT INNER MEMBRANE TRANSLOCASE SUBUNIT TIM8"/>
    <property type="match status" value="1"/>
</dbReference>
<dbReference type="Proteomes" id="UP000007148">
    <property type="component" value="Unassembled WGS sequence"/>
</dbReference>
<dbReference type="CDD" id="cd12829">
    <property type="entry name" value="Alr1p-like"/>
    <property type="match status" value="1"/>
</dbReference>
<dbReference type="GO" id="GO:0010961">
    <property type="term" value="P:intracellular magnesium ion homeostasis"/>
    <property type="evidence" value="ECO:0007669"/>
    <property type="project" value="TreeGrafter"/>
</dbReference>
<feature type="compositionally biased region" description="Low complexity" evidence="1">
    <location>
        <begin position="113"/>
        <end position="135"/>
    </location>
</feature>
<dbReference type="EMBL" id="CAFZ01000014">
    <property type="protein sequence ID" value="CCA67453.1"/>
    <property type="molecule type" value="Genomic_DNA"/>
</dbReference>
<dbReference type="Gene3D" id="3.30.460.20">
    <property type="entry name" value="CorA soluble domain-like"/>
    <property type="match status" value="1"/>
</dbReference>
<dbReference type="Gene3D" id="1.20.58.340">
    <property type="entry name" value="Magnesium transport protein CorA, transmembrane region"/>
    <property type="match status" value="2"/>
</dbReference>
<feature type="compositionally biased region" description="Low complexity" evidence="1">
    <location>
        <begin position="71"/>
        <end position="84"/>
    </location>
</feature>
<dbReference type="OMA" id="NMSADWI"/>
<accession>G4T7Z8</accession>
<feature type="compositionally biased region" description="Basic residues" evidence="1">
    <location>
        <begin position="136"/>
        <end position="147"/>
    </location>
</feature>
<dbReference type="AlphaFoldDB" id="G4T7Z8"/>
<gene>
    <name evidence="3" type="ORF">PIIN_01284</name>
</gene>
<keyword evidence="2" id="KW-0472">Membrane</keyword>
<feature type="compositionally biased region" description="Polar residues" evidence="1">
    <location>
        <begin position="502"/>
        <end position="516"/>
    </location>
</feature>
<dbReference type="HOGENOM" id="CLU_007127_11_2_1"/>
<dbReference type="InterPro" id="IPR002523">
    <property type="entry name" value="MgTranspt_CorA/ZnTranspt_ZntB"/>
</dbReference>
<evidence type="ECO:0000313" key="4">
    <source>
        <dbReference type="Proteomes" id="UP000007148"/>
    </source>
</evidence>
<keyword evidence="4" id="KW-1185">Reference proteome</keyword>
<protein>
    <submittedName>
        <fullName evidence="3">Related to MNR2-Manganese resistance protein</fullName>
    </submittedName>
</protein>
<feature type="region of interest" description="Disordered" evidence="1">
    <location>
        <begin position="219"/>
        <end position="295"/>
    </location>
</feature>
<name>G4T7Z8_SERID</name>
<dbReference type="GO" id="GO:0016020">
    <property type="term" value="C:membrane"/>
    <property type="evidence" value="ECO:0007669"/>
    <property type="project" value="InterPro"/>
</dbReference>
<feature type="region of interest" description="Disordered" evidence="1">
    <location>
        <begin position="490"/>
        <end position="535"/>
    </location>
</feature>
<sequence length="739" mass="82534">MENQFVSSPITLTNLLVGSPPRTLGHDESLHDQHAQQADQIIDEDDIYRGPDPRSPHLTSPNTQHAGQTASSISSSSSSSSSSSGIGFNIIPSVIERSITRWARGRGLRRRGSISSSSSSSSNSDTTSTNSSNTSHRQKRKKRRRHSPSSIYSHATSLTTRRQMRAASRALPREFMLFLPSHLSSGQPKTGQLEEKKNGIEVRTTSLKLISTHLEVALKRNAKTRQPRPPRSTQQDVSGGSTPRADVVPLPGQTSERKRKKDNGLHVAFDIPSDHLGDVTPKGGPGARKGRGRPREVARQFFLQEPKGGIPADLTPSSFQPSWWLEVASPTWDDMRALGKLLQLHPLTLEDILQKESREKFELFPRLGYYFIVFRAIERPKPGLVHQTDFNASMDDLPELTEVLEVTNVYLVVFREGICIFHFEDISIHMSSIRKRIQQLQYEGTLPMGSDWVAHGVMDSIVDAFFPVLNEIEKEVERVEELVTGLDEQKDTEHLAIDSPEGGSSETALNGESNASPDAEKKGSSPDLVEEKDATRHIKLSARSRRRGMWKQVRRVLVWCWQRIRRKKTLEDSTLARDMRRLRRMTATRRLVTTLGRLLSSKYEVVAQVRKRLAGQEVSIYMGDVQDHIITLLQSLSHYEHLLSHSHPAYLSHLRMSLSDAKGGLDEALLLLGLVSLLVLCSQSIASIGGMNVHVPRSADYSAFGVFVSVAVTLSMISLGLARYWFVKAHGKASRMEEL</sequence>
<feature type="region of interest" description="Disordered" evidence="1">
    <location>
        <begin position="106"/>
        <end position="166"/>
    </location>
</feature>
<dbReference type="SUPFAM" id="SSF143865">
    <property type="entry name" value="CorA soluble domain-like"/>
    <property type="match status" value="1"/>
</dbReference>
<dbReference type="OrthoDB" id="29879at2759"/>
<evidence type="ECO:0000256" key="1">
    <source>
        <dbReference type="SAM" id="MobiDB-lite"/>
    </source>
</evidence>
<feature type="compositionally biased region" description="Polar residues" evidence="1">
    <location>
        <begin position="231"/>
        <end position="241"/>
    </location>
</feature>
<keyword evidence="2" id="KW-0812">Transmembrane</keyword>
<reference evidence="3 4" key="1">
    <citation type="journal article" date="2011" name="PLoS Pathog.">
        <title>Endophytic Life Strategies Decoded by Genome and Transcriptome Analyses of the Mutualistic Root Symbiont Piriformospora indica.</title>
        <authorList>
            <person name="Zuccaro A."/>
            <person name="Lahrmann U."/>
            <person name="Guldener U."/>
            <person name="Langen G."/>
            <person name="Pfiffi S."/>
            <person name="Biedenkopf D."/>
            <person name="Wong P."/>
            <person name="Samans B."/>
            <person name="Grimm C."/>
            <person name="Basiewicz M."/>
            <person name="Murat C."/>
            <person name="Martin F."/>
            <person name="Kogel K.H."/>
        </authorList>
    </citation>
    <scope>NUCLEOTIDE SEQUENCE [LARGE SCALE GENOMIC DNA]</scope>
    <source>
        <strain evidence="3 4">DSM 11827</strain>
    </source>
</reference>
<feature type="compositionally biased region" description="Polar residues" evidence="1">
    <location>
        <begin position="57"/>
        <end position="70"/>
    </location>
</feature>
<feature type="region of interest" description="Disordered" evidence="1">
    <location>
        <begin position="46"/>
        <end position="87"/>
    </location>
</feature>
<keyword evidence="2" id="KW-1133">Transmembrane helix</keyword>
<evidence type="ECO:0000313" key="3">
    <source>
        <dbReference type="EMBL" id="CCA67453.1"/>
    </source>
</evidence>
<feature type="compositionally biased region" description="Basic and acidic residues" evidence="1">
    <location>
        <begin position="518"/>
        <end position="535"/>
    </location>
</feature>
<evidence type="ECO:0000256" key="2">
    <source>
        <dbReference type="SAM" id="Phobius"/>
    </source>
</evidence>
<dbReference type="InterPro" id="IPR045861">
    <property type="entry name" value="CorA_cytoplasmic_dom"/>
</dbReference>
<feature type="transmembrane region" description="Helical" evidence="2">
    <location>
        <begin position="668"/>
        <end position="689"/>
    </location>
</feature>
<dbReference type="GO" id="GO:0015095">
    <property type="term" value="F:magnesium ion transmembrane transporter activity"/>
    <property type="evidence" value="ECO:0007669"/>
    <property type="project" value="InterPro"/>
</dbReference>
<organism evidence="3 4">
    <name type="scientific">Serendipita indica (strain DSM 11827)</name>
    <name type="common">Root endophyte fungus</name>
    <name type="synonym">Piriformospora indica</name>
    <dbReference type="NCBI Taxonomy" id="1109443"/>
    <lineage>
        <taxon>Eukaryota</taxon>
        <taxon>Fungi</taxon>
        <taxon>Dikarya</taxon>
        <taxon>Basidiomycota</taxon>
        <taxon>Agaricomycotina</taxon>
        <taxon>Agaricomycetes</taxon>
        <taxon>Sebacinales</taxon>
        <taxon>Serendipitaceae</taxon>
        <taxon>Serendipita</taxon>
    </lineage>
</organism>